<accession>A0A1I1AAK1</accession>
<dbReference type="RefSeq" id="WP_090042593.1">
    <property type="nucleotide sequence ID" value="NZ_FOKI01000032.1"/>
</dbReference>
<evidence type="ECO:0000313" key="1">
    <source>
        <dbReference type="EMBL" id="SFB35031.1"/>
    </source>
</evidence>
<gene>
    <name evidence="1" type="ORF">SAMN04488528_103231</name>
</gene>
<dbReference type="Pfam" id="PF10764">
    <property type="entry name" value="Gin"/>
    <property type="match status" value="1"/>
</dbReference>
<dbReference type="OrthoDB" id="1753657at2"/>
<dbReference type="InterPro" id="IPR019700">
    <property type="entry name" value="Sigma-G_inhibitor_Gin"/>
</dbReference>
<protein>
    <submittedName>
        <fullName evidence="1">Inhibitor of sigma-G Gin</fullName>
    </submittedName>
</protein>
<sequence>MREHVCIICRKKVDDGLVVKGKSICYNCECRIINSKQCTDFYEYYMKCVKKHIVRKYLGNIKYIKGISN</sequence>
<keyword evidence="2" id="KW-1185">Reference proteome</keyword>
<evidence type="ECO:0000313" key="2">
    <source>
        <dbReference type="Proteomes" id="UP000198619"/>
    </source>
</evidence>
<dbReference type="AlphaFoldDB" id="A0A1I1AAK1"/>
<organism evidence="1 2">
    <name type="scientific">Clostridium frigidicarnis</name>
    <dbReference type="NCBI Taxonomy" id="84698"/>
    <lineage>
        <taxon>Bacteria</taxon>
        <taxon>Bacillati</taxon>
        <taxon>Bacillota</taxon>
        <taxon>Clostridia</taxon>
        <taxon>Eubacteriales</taxon>
        <taxon>Clostridiaceae</taxon>
        <taxon>Clostridium</taxon>
    </lineage>
</organism>
<dbReference type="EMBL" id="FOKI01000032">
    <property type="protein sequence ID" value="SFB35031.1"/>
    <property type="molecule type" value="Genomic_DNA"/>
</dbReference>
<dbReference type="Proteomes" id="UP000198619">
    <property type="component" value="Unassembled WGS sequence"/>
</dbReference>
<reference evidence="1 2" key="1">
    <citation type="submission" date="2016-10" db="EMBL/GenBank/DDBJ databases">
        <authorList>
            <person name="de Groot N.N."/>
        </authorList>
    </citation>
    <scope>NUCLEOTIDE SEQUENCE [LARGE SCALE GENOMIC DNA]</scope>
    <source>
        <strain evidence="1 2">DSM 12271</strain>
    </source>
</reference>
<dbReference type="STRING" id="84698.SAMN04488528_103231"/>
<name>A0A1I1AAK1_9CLOT</name>
<proteinExistence type="predicted"/>